<dbReference type="EMBL" id="JACPRF010000187">
    <property type="protein sequence ID" value="MBI2876447.1"/>
    <property type="molecule type" value="Genomic_DNA"/>
</dbReference>
<dbReference type="AlphaFoldDB" id="A0A932FWL1"/>
<dbReference type="GO" id="GO:0030488">
    <property type="term" value="P:tRNA methylation"/>
    <property type="evidence" value="ECO:0007669"/>
    <property type="project" value="TreeGrafter"/>
</dbReference>
<dbReference type="InterPro" id="IPR002218">
    <property type="entry name" value="MnmG-rel"/>
</dbReference>
<evidence type="ECO:0000256" key="3">
    <source>
        <dbReference type="ARBA" id="ARBA00007653"/>
    </source>
</evidence>
<protein>
    <recommendedName>
        <fullName evidence="4">tRNA uridine 5-carboxymethylaminomethyl modification enzyme MnmG</fullName>
    </recommendedName>
    <alternativeName>
        <fullName evidence="10">Glucose-inhibited division protein A</fullName>
    </alternativeName>
</protein>
<organism evidence="12 13">
    <name type="scientific">Tectimicrobiota bacterium</name>
    <dbReference type="NCBI Taxonomy" id="2528274"/>
    <lineage>
        <taxon>Bacteria</taxon>
        <taxon>Pseudomonadati</taxon>
        <taxon>Nitrospinota/Tectimicrobiota group</taxon>
        <taxon>Candidatus Tectimicrobiota</taxon>
    </lineage>
</organism>
<keyword evidence="6" id="KW-0819">tRNA processing</keyword>
<evidence type="ECO:0000256" key="6">
    <source>
        <dbReference type="ARBA" id="ARBA00022694"/>
    </source>
</evidence>
<evidence type="ECO:0000313" key="12">
    <source>
        <dbReference type="EMBL" id="MBI2876447.1"/>
    </source>
</evidence>
<evidence type="ECO:0000256" key="2">
    <source>
        <dbReference type="ARBA" id="ARBA00003717"/>
    </source>
</evidence>
<evidence type="ECO:0000256" key="4">
    <source>
        <dbReference type="ARBA" id="ARBA00020461"/>
    </source>
</evidence>
<evidence type="ECO:0000256" key="8">
    <source>
        <dbReference type="ARBA" id="ARBA00023027"/>
    </source>
</evidence>
<evidence type="ECO:0000256" key="7">
    <source>
        <dbReference type="ARBA" id="ARBA00022827"/>
    </source>
</evidence>
<comment type="cofactor">
    <cofactor evidence="1">
        <name>FAD</name>
        <dbReference type="ChEBI" id="CHEBI:57692"/>
    </cofactor>
</comment>
<dbReference type="Pfam" id="PF01134">
    <property type="entry name" value="GIDA"/>
    <property type="match status" value="1"/>
</dbReference>
<comment type="similarity">
    <text evidence="3">Belongs to the MnmG family.</text>
</comment>
<keyword evidence="7" id="KW-0274">FAD</keyword>
<comment type="caution">
    <text evidence="12">The sequence shown here is derived from an EMBL/GenBank/DDBJ whole genome shotgun (WGS) entry which is preliminary data.</text>
</comment>
<evidence type="ECO:0000256" key="9">
    <source>
        <dbReference type="ARBA" id="ARBA00025948"/>
    </source>
</evidence>
<feature type="domain" description="MnmG N-terminal" evidence="11">
    <location>
        <begin position="11"/>
        <end position="359"/>
    </location>
</feature>
<keyword evidence="8" id="KW-0520">NAD</keyword>
<dbReference type="PANTHER" id="PTHR11806:SF0">
    <property type="entry name" value="PROTEIN MTO1 HOMOLOG, MITOCHONDRIAL"/>
    <property type="match status" value="1"/>
</dbReference>
<dbReference type="PROSITE" id="PS01280">
    <property type="entry name" value="GIDA_1"/>
    <property type="match status" value="1"/>
</dbReference>
<dbReference type="InterPro" id="IPR036188">
    <property type="entry name" value="FAD/NAD-bd_sf"/>
</dbReference>
<name>A0A932FWL1_UNCTE</name>
<dbReference type="GO" id="GO:0050660">
    <property type="term" value="F:flavin adenine dinucleotide binding"/>
    <property type="evidence" value="ECO:0007669"/>
    <property type="project" value="InterPro"/>
</dbReference>
<dbReference type="GO" id="GO:0002098">
    <property type="term" value="P:tRNA wobble uridine modification"/>
    <property type="evidence" value="ECO:0007669"/>
    <property type="project" value="TreeGrafter"/>
</dbReference>
<comment type="function">
    <text evidence="2">NAD-binding protein involved in the addition of a carboxymethylaminomethyl (cmnm) group at the wobble position (U34) of certain tRNAs, forming tRNA-cmnm(5)s(2)U34.</text>
</comment>
<feature type="non-terminal residue" evidence="12">
    <location>
        <position position="360"/>
    </location>
</feature>
<dbReference type="InterPro" id="IPR020595">
    <property type="entry name" value="MnmG-rel_CS"/>
</dbReference>
<sequence length="360" mass="39281">MLGSDGADVYDVIVVGAGHAGCEAALAAARIGCRTLLLSMDLDKIAQMSCNPAIGGLAKGHLVREIDALGGEMACCIDRTGIQFRMLNLSKGPAVRALRAQADKQRYRQQMRLTLERQEGLDLKQARVDGLRISAGAICGVEAHLGVVYPARAVVLAPGTFLNGLLHYGLTQCPGGRAGDAPSVKLSETLRALGFEMGRLKTGTSPRLDGRTIDTSQMEVQPGDDPPLPFSHSTRWTPSPIQVPCYLTYTNPLTHRIIRENLDRSPMYTGVIVGTGPRYCPSIEDKVIKFSDKERHQVFLEPEGLDTHEFYANGISTSLPYDVQLQFLRTIPGLEGVEIMRPGYAVEYDFVLTTQLWPTQ</sequence>
<dbReference type="GO" id="GO:0005829">
    <property type="term" value="C:cytosol"/>
    <property type="evidence" value="ECO:0007669"/>
    <property type="project" value="TreeGrafter"/>
</dbReference>
<evidence type="ECO:0000256" key="1">
    <source>
        <dbReference type="ARBA" id="ARBA00001974"/>
    </source>
</evidence>
<gene>
    <name evidence="12" type="primary">mnmG</name>
    <name evidence="12" type="ORF">HYY20_06160</name>
</gene>
<evidence type="ECO:0000313" key="13">
    <source>
        <dbReference type="Proteomes" id="UP000769766"/>
    </source>
</evidence>
<dbReference type="Gene3D" id="3.50.50.60">
    <property type="entry name" value="FAD/NAD(P)-binding domain"/>
    <property type="match status" value="1"/>
</dbReference>
<reference evidence="12" key="1">
    <citation type="submission" date="2020-07" db="EMBL/GenBank/DDBJ databases">
        <title>Huge and variable diversity of episymbiotic CPR bacteria and DPANN archaea in groundwater ecosystems.</title>
        <authorList>
            <person name="He C.Y."/>
            <person name="Keren R."/>
            <person name="Whittaker M."/>
            <person name="Farag I.F."/>
            <person name="Doudna J."/>
            <person name="Cate J.H.D."/>
            <person name="Banfield J.F."/>
        </authorList>
    </citation>
    <scope>NUCLEOTIDE SEQUENCE</scope>
    <source>
        <strain evidence="12">NC_groundwater_672_Ag_B-0.1um_62_36</strain>
    </source>
</reference>
<evidence type="ECO:0000259" key="11">
    <source>
        <dbReference type="Pfam" id="PF01134"/>
    </source>
</evidence>
<dbReference type="Proteomes" id="UP000769766">
    <property type="component" value="Unassembled WGS sequence"/>
</dbReference>
<proteinExistence type="inferred from homology"/>
<evidence type="ECO:0000256" key="10">
    <source>
        <dbReference type="ARBA" id="ARBA00031800"/>
    </source>
</evidence>
<dbReference type="Gene3D" id="2.40.30.260">
    <property type="match status" value="1"/>
</dbReference>
<keyword evidence="5" id="KW-0285">Flavoprotein</keyword>
<accession>A0A932FWL1</accession>
<dbReference type="InterPro" id="IPR040131">
    <property type="entry name" value="MnmG_N"/>
</dbReference>
<dbReference type="SUPFAM" id="SSF51905">
    <property type="entry name" value="FAD/NAD(P)-binding domain"/>
    <property type="match status" value="1"/>
</dbReference>
<evidence type="ECO:0000256" key="5">
    <source>
        <dbReference type="ARBA" id="ARBA00022630"/>
    </source>
</evidence>
<dbReference type="PANTHER" id="PTHR11806">
    <property type="entry name" value="GLUCOSE INHIBITED DIVISION PROTEIN A"/>
    <property type="match status" value="1"/>
</dbReference>
<comment type="subunit">
    <text evidence="9">Homodimer. Heterotetramer of two MnmE and two MnmG subunits.</text>
</comment>